<evidence type="ECO:0000313" key="3">
    <source>
        <dbReference type="Proteomes" id="UP001244011"/>
    </source>
</evidence>
<sequence>MCFFEQTRWACGFWEWGKFREQCPREHRTGETCGLRLIWSTQHEGDVCKVCQQIARIQPRMKKMNTDIDRWRRQGNRTAKQRLRGPKPV</sequence>
<dbReference type="EMBL" id="MU839011">
    <property type="protein sequence ID" value="KAK1766614.1"/>
    <property type="molecule type" value="Genomic_DNA"/>
</dbReference>
<dbReference type="GeneID" id="85307857"/>
<dbReference type="Proteomes" id="UP001244011">
    <property type="component" value="Unassembled WGS sequence"/>
</dbReference>
<reference evidence="2" key="1">
    <citation type="submission" date="2023-06" db="EMBL/GenBank/DDBJ databases">
        <title>Genome-scale phylogeny and comparative genomics of the fungal order Sordariales.</title>
        <authorList>
            <consortium name="Lawrence Berkeley National Laboratory"/>
            <person name="Hensen N."/>
            <person name="Bonometti L."/>
            <person name="Westerberg I."/>
            <person name="Brannstrom I.O."/>
            <person name="Guillou S."/>
            <person name="Cros-Aarteil S."/>
            <person name="Calhoun S."/>
            <person name="Haridas S."/>
            <person name="Kuo A."/>
            <person name="Mondo S."/>
            <person name="Pangilinan J."/>
            <person name="Riley R."/>
            <person name="Labutti K."/>
            <person name="Andreopoulos B."/>
            <person name="Lipzen A."/>
            <person name="Chen C."/>
            <person name="Yanf M."/>
            <person name="Daum C."/>
            <person name="Ng V."/>
            <person name="Clum A."/>
            <person name="Steindorff A."/>
            <person name="Ohm R."/>
            <person name="Martin F."/>
            <person name="Silar P."/>
            <person name="Natvig D."/>
            <person name="Lalanne C."/>
            <person name="Gautier V."/>
            <person name="Ament-Velasquez S.L."/>
            <person name="Kruys A."/>
            <person name="Hutchinson M.I."/>
            <person name="Powell A.J."/>
            <person name="Barry K."/>
            <person name="Miller A.N."/>
            <person name="Grigoriev I.V."/>
            <person name="Debuchy R."/>
            <person name="Gladieux P."/>
            <person name="Thoren M.H."/>
            <person name="Johannesson H."/>
        </authorList>
    </citation>
    <scope>NUCLEOTIDE SEQUENCE</scope>
    <source>
        <strain evidence="2">8032-3</strain>
    </source>
</reference>
<dbReference type="AlphaFoldDB" id="A0AAJ0BY37"/>
<evidence type="ECO:0000313" key="2">
    <source>
        <dbReference type="EMBL" id="KAK1766614.1"/>
    </source>
</evidence>
<name>A0AAJ0BY37_9PEZI</name>
<feature type="region of interest" description="Disordered" evidence="1">
    <location>
        <begin position="62"/>
        <end position="89"/>
    </location>
</feature>
<gene>
    <name evidence="2" type="ORF">QBC33DRAFT_453154</name>
</gene>
<evidence type="ECO:0000256" key="1">
    <source>
        <dbReference type="SAM" id="MobiDB-lite"/>
    </source>
</evidence>
<keyword evidence="3" id="KW-1185">Reference proteome</keyword>
<proteinExistence type="predicted"/>
<dbReference type="RefSeq" id="XP_060282827.1">
    <property type="nucleotide sequence ID" value="XM_060424670.1"/>
</dbReference>
<protein>
    <submittedName>
        <fullName evidence="2">Uncharacterized protein</fullName>
    </submittedName>
</protein>
<organism evidence="2 3">
    <name type="scientific">Phialemonium atrogriseum</name>
    <dbReference type="NCBI Taxonomy" id="1093897"/>
    <lineage>
        <taxon>Eukaryota</taxon>
        <taxon>Fungi</taxon>
        <taxon>Dikarya</taxon>
        <taxon>Ascomycota</taxon>
        <taxon>Pezizomycotina</taxon>
        <taxon>Sordariomycetes</taxon>
        <taxon>Sordariomycetidae</taxon>
        <taxon>Cephalothecales</taxon>
        <taxon>Cephalothecaceae</taxon>
        <taxon>Phialemonium</taxon>
    </lineage>
</organism>
<accession>A0AAJ0BY37</accession>
<feature type="compositionally biased region" description="Basic residues" evidence="1">
    <location>
        <begin position="73"/>
        <end position="89"/>
    </location>
</feature>
<comment type="caution">
    <text evidence="2">The sequence shown here is derived from an EMBL/GenBank/DDBJ whole genome shotgun (WGS) entry which is preliminary data.</text>
</comment>